<dbReference type="AlphaFoldDB" id="A0AAN4NW55"/>
<gene>
    <name evidence="1" type="ORF">AC00_0922</name>
</gene>
<organism evidence="1 2">
    <name type="scientific">Escherichia coli 1-250-04_S3_C1</name>
    <dbReference type="NCBI Taxonomy" id="1444135"/>
    <lineage>
        <taxon>Bacteria</taxon>
        <taxon>Pseudomonadati</taxon>
        <taxon>Pseudomonadota</taxon>
        <taxon>Gammaproteobacteria</taxon>
        <taxon>Enterobacterales</taxon>
        <taxon>Enterobacteriaceae</taxon>
        <taxon>Escherichia</taxon>
    </lineage>
</organism>
<name>A0AAN4NW55_ECOLX</name>
<dbReference type="EMBL" id="JJLU01000031">
    <property type="protein sequence ID" value="EZJ88671.1"/>
    <property type="molecule type" value="Genomic_DNA"/>
</dbReference>
<proteinExistence type="predicted"/>
<comment type="caution">
    <text evidence="1">The sequence shown here is derived from an EMBL/GenBank/DDBJ whole genome shotgun (WGS) entry which is preliminary data.</text>
</comment>
<evidence type="ECO:0000313" key="1">
    <source>
        <dbReference type="EMBL" id="EZJ88671.1"/>
    </source>
</evidence>
<accession>A0AAN4NW55</accession>
<evidence type="ECO:0000313" key="2">
    <source>
        <dbReference type="Proteomes" id="UP000024043"/>
    </source>
</evidence>
<protein>
    <submittedName>
        <fullName evidence="1">Uncharacterized protein</fullName>
    </submittedName>
</protein>
<sequence>MESLPMTSKTLKMKINPKLKNLQIEFSFFANDLYLSV</sequence>
<reference evidence="1 2" key="1">
    <citation type="submission" date="2014-03" db="EMBL/GenBank/DDBJ databases">
        <title>Genetic Variability of E. coli after antibiotic treatment.</title>
        <authorList>
            <person name="Silbergeld E."/>
            <person name="Coles C."/>
            <person name="Seidman J.C."/>
            <person name="You Y."/>
            <person name="George J."/>
            <person name="Nadendla S."/>
            <person name="Huot H."/>
            <person name="Daugherty S.C."/>
            <person name="Nagaraj S."/>
            <person name="Ott S."/>
            <person name="Klega K."/>
            <person name="Rasko D."/>
        </authorList>
    </citation>
    <scope>NUCLEOTIDE SEQUENCE [LARGE SCALE GENOMIC DNA]</scope>
    <source>
        <strain evidence="1 2">1-250-04_S3_C1</strain>
    </source>
</reference>
<dbReference type="Proteomes" id="UP000024043">
    <property type="component" value="Unassembled WGS sequence"/>
</dbReference>